<evidence type="ECO:0000256" key="2">
    <source>
        <dbReference type="ARBA" id="ARBA00009387"/>
    </source>
</evidence>
<dbReference type="EMBL" id="BALE01000009">
    <property type="protein sequence ID" value="GAN53362.1"/>
    <property type="molecule type" value="Genomic_DNA"/>
</dbReference>
<dbReference type="Proteomes" id="UP000032679">
    <property type="component" value="Unassembled WGS sequence"/>
</dbReference>
<comment type="similarity">
    <text evidence="1">Belongs to the transglycosylase Slt family.</text>
</comment>
<sequence>MWATRTRMTPRAAVRPLIAVLAPLLLPGCSGAAPQQDDGGAIPPAVETPGTPVAASPDAIRARLADWLRLVSDDRTIPAADYASFLAQTPRWPDRGLMQARFAHALAERTDDTGLASLCPTATLTYAPALLACARVTGAQAVGARARTAWIDAVDRPADEAAFLPVFGQYLTATDQWRRFQRQLSAFSISAAGRQIDRLTPTRQPLARALLAYRARSDDADRLLGLLSSDEQSDPQLVLYRLHALRRAGDFDGGLTLWQSQGLALQKAHPGHDWTEERAAFARALMLAGRSTDAVLLADDETLPSQDTDRLEADFLTGWLALRTGHDPVRAQAAFRPLTSCPALLTRSRGWYWLARAKAASGDQAGARSAYLSAAAMPTTFYGQLALEHLGPGTTPTLDTPAALLAPALARLPQIAALPVDRLPRRDLAMAAQMLSSDGDQNHARDFLMMAQAEAHTASELAALADLSHRLGLAEPAIYAARAAGRRGTALYPAGWPDDLPVPATALPPGLTQAVIRQESSFNPTITSPAGAVGLLQLRPASARDIARWAGLAGLDTSAASLRNPATNITLGQAFLNQLAQRYGSVVPYMLAAYNAGPHRADQWILPDAATDPDTLIDWIERVPYEETRSYIERIEESAAIYRVEASRAQQAG</sequence>
<comment type="similarity">
    <text evidence="2">Belongs to the virb1 family.</text>
</comment>
<dbReference type="PANTHER" id="PTHR37423:SF2">
    <property type="entry name" value="MEMBRANE-BOUND LYTIC MUREIN TRANSGLYCOSYLASE C"/>
    <property type="match status" value="1"/>
</dbReference>
<evidence type="ECO:0000256" key="5">
    <source>
        <dbReference type="SAM" id="SignalP"/>
    </source>
</evidence>
<dbReference type="PROSITE" id="PS00922">
    <property type="entry name" value="TRANSGLYCOSYLASE"/>
    <property type="match status" value="1"/>
</dbReference>
<dbReference type="Pfam" id="PF01464">
    <property type="entry name" value="SLT"/>
    <property type="match status" value="1"/>
</dbReference>
<evidence type="ECO:0000259" key="6">
    <source>
        <dbReference type="Pfam" id="PF01464"/>
    </source>
</evidence>
<dbReference type="Gene3D" id="1.10.530.10">
    <property type="match status" value="1"/>
</dbReference>
<accession>A0A0D6MIC1</accession>
<feature type="chain" id="PRO_5002308052" evidence="5">
    <location>
        <begin position="33"/>
        <end position="653"/>
    </location>
</feature>
<protein>
    <submittedName>
        <fullName evidence="7">Murein transglycosylase</fullName>
    </submittedName>
</protein>
<dbReference type="SUPFAM" id="SSF48435">
    <property type="entry name" value="Bacterial muramidases"/>
    <property type="match status" value="1"/>
</dbReference>
<feature type="region of interest" description="Disordered" evidence="4">
    <location>
        <begin position="32"/>
        <end position="54"/>
    </location>
</feature>
<dbReference type="Gene3D" id="1.25.20.10">
    <property type="entry name" value="Bacterial muramidases"/>
    <property type="match status" value="1"/>
</dbReference>
<evidence type="ECO:0000313" key="7">
    <source>
        <dbReference type="EMBL" id="GAN53362.1"/>
    </source>
</evidence>
<dbReference type="SUPFAM" id="SSF53955">
    <property type="entry name" value="Lysozyme-like"/>
    <property type="match status" value="1"/>
</dbReference>
<evidence type="ECO:0000256" key="3">
    <source>
        <dbReference type="ARBA" id="ARBA00022729"/>
    </source>
</evidence>
<dbReference type="GO" id="GO:0000270">
    <property type="term" value="P:peptidoglycan metabolic process"/>
    <property type="evidence" value="ECO:0007669"/>
    <property type="project" value="InterPro"/>
</dbReference>
<proteinExistence type="inferred from homology"/>
<feature type="domain" description="Transglycosylase SLT" evidence="6">
    <location>
        <begin position="507"/>
        <end position="611"/>
    </location>
</feature>
<reference evidence="7 8" key="1">
    <citation type="submission" date="2012-10" db="EMBL/GenBank/DDBJ databases">
        <title>Genome sequencing of Tanticharoenia sakaeratensis NBRC 103193.</title>
        <authorList>
            <person name="Azuma Y."/>
            <person name="Hadano H."/>
            <person name="Hirakawa H."/>
            <person name="Matsushita K."/>
        </authorList>
    </citation>
    <scope>NUCLEOTIDE SEQUENCE [LARGE SCALE GENOMIC DNA]</scope>
    <source>
        <strain evidence="7 8">NBRC 103193</strain>
    </source>
</reference>
<dbReference type="GO" id="GO:0008933">
    <property type="term" value="F:peptidoglycan lytic transglycosylase activity"/>
    <property type="evidence" value="ECO:0007669"/>
    <property type="project" value="InterPro"/>
</dbReference>
<dbReference type="GO" id="GO:0004553">
    <property type="term" value="F:hydrolase activity, hydrolyzing O-glycosyl compounds"/>
    <property type="evidence" value="ECO:0007669"/>
    <property type="project" value="InterPro"/>
</dbReference>
<comment type="caution">
    <text evidence="7">The sequence shown here is derived from an EMBL/GenBank/DDBJ whole genome shotgun (WGS) entry which is preliminary data.</text>
</comment>
<dbReference type="AlphaFoldDB" id="A0A0D6MIC1"/>
<dbReference type="STRING" id="1231623.Tasa_009_157"/>
<dbReference type="InterPro" id="IPR008939">
    <property type="entry name" value="Lytic_TGlycosylase_superhlx_U"/>
</dbReference>
<dbReference type="InterPro" id="IPR000189">
    <property type="entry name" value="Transglyc_AS"/>
</dbReference>
<dbReference type="GO" id="GO:0016020">
    <property type="term" value="C:membrane"/>
    <property type="evidence" value="ECO:0007669"/>
    <property type="project" value="InterPro"/>
</dbReference>
<dbReference type="InterPro" id="IPR023346">
    <property type="entry name" value="Lysozyme-like_dom_sf"/>
</dbReference>
<evidence type="ECO:0000256" key="4">
    <source>
        <dbReference type="SAM" id="MobiDB-lite"/>
    </source>
</evidence>
<evidence type="ECO:0000313" key="8">
    <source>
        <dbReference type="Proteomes" id="UP000032679"/>
    </source>
</evidence>
<keyword evidence="8" id="KW-1185">Reference proteome</keyword>
<name>A0A0D6MIC1_9PROT</name>
<dbReference type="InterPro" id="IPR008258">
    <property type="entry name" value="Transglycosylase_SLT_dom_1"/>
</dbReference>
<dbReference type="PANTHER" id="PTHR37423">
    <property type="entry name" value="SOLUBLE LYTIC MUREIN TRANSGLYCOSYLASE-RELATED"/>
    <property type="match status" value="1"/>
</dbReference>
<gene>
    <name evidence="7" type="ORF">Tasa_009_157</name>
</gene>
<dbReference type="CDD" id="cd13401">
    <property type="entry name" value="Slt70-like"/>
    <property type="match status" value="1"/>
</dbReference>
<dbReference type="GO" id="GO:0042597">
    <property type="term" value="C:periplasmic space"/>
    <property type="evidence" value="ECO:0007669"/>
    <property type="project" value="InterPro"/>
</dbReference>
<feature type="signal peptide" evidence="5">
    <location>
        <begin position="1"/>
        <end position="32"/>
    </location>
</feature>
<evidence type="ECO:0000256" key="1">
    <source>
        <dbReference type="ARBA" id="ARBA00007734"/>
    </source>
</evidence>
<organism evidence="7 8">
    <name type="scientific">Tanticharoenia sakaeratensis NBRC 103193</name>
    <dbReference type="NCBI Taxonomy" id="1231623"/>
    <lineage>
        <taxon>Bacteria</taxon>
        <taxon>Pseudomonadati</taxon>
        <taxon>Pseudomonadota</taxon>
        <taxon>Alphaproteobacteria</taxon>
        <taxon>Acetobacterales</taxon>
        <taxon>Acetobacteraceae</taxon>
        <taxon>Tanticharoenia</taxon>
    </lineage>
</organism>
<keyword evidence="3 5" id="KW-0732">Signal</keyword>